<comment type="caution">
    <text evidence="2">The sequence shown here is derived from an EMBL/GenBank/DDBJ whole genome shotgun (WGS) entry which is preliminary data.</text>
</comment>
<feature type="compositionally biased region" description="Basic residues" evidence="1">
    <location>
        <begin position="217"/>
        <end position="237"/>
    </location>
</feature>
<feature type="compositionally biased region" description="Polar residues" evidence="1">
    <location>
        <begin position="198"/>
        <end position="215"/>
    </location>
</feature>
<reference evidence="2 3" key="1">
    <citation type="submission" date="2016-02" db="EMBL/GenBank/DDBJ databases">
        <title>Genome analysis of coral dinoflagellate symbionts highlights evolutionary adaptations to a symbiotic lifestyle.</title>
        <authorList>
            <person name="Aranda M."/>
            <person name="Li Y."/>
            <person name="Liew Y.J."/>
            <person name="Baumgarten S."/>
            <person name="Simakov O."/>
            <person name="Wilson M."/>
            <person name="Piel J."/>
            <person name="Ashoor H."/>
            <person name="Bougouffa S."/>
            <person name="Bajic V.B."/>
            <person name="Ryu T."/>
            <person name="Ravasi T."/>
            <person name="Bayer T."/>
            <person name="Micklem G."/>
            <person name="Kim H."/>
            <person name="Bhak J."/>
            <person name="Lajeunesse T.C."/>
            <person name="Voolstra C.R."/>
        </authorList>
    </citation>
    <scope>NUCLEOTIDE SEQUENCE [LARGE SCALE GENOMIC DNA]</scope>
    <source>
        <strain evidence="2 3">CCMP2467</strain>
    </source>
</reference>
<dbReference type="EMBL" id="LSRX01000733">
    <property type="protein sequence ID" value="OLP89993.1"/>
    <property type="molecule type" value="Genomic_DNA"/>
</dbReference>
<feature type="compositionally biased region" description="Basic and acidic residues" evidence="1">
    <location>
        <begin position="238"/>
        <end position="253"/>
    </location>
</feature>
<dbReference type="OrthoDB" id="440471at2759"/>
<evidence type="ECO:0000256" key="1">
    <source>
        <dbReference type="SAM" id="MobiDB-lite"/>
    </source>
</evidence>
<feature type="region of interest" description="Disordered" evidence="1">
    <location>
        <begin position="171"/>
        <end position="296"/>
    </location>
</feature>
<evidence type="ECO:0000313" key="2">
    <source>
        <dbReference type="EMBL" id="OLP89993.1"/>
    </source>
</evidence>
<dbReference type="AlphaFoldDB" id="A0A1Q9D479"/>
<keyword evidence="3" id="KW-1185">Reference proteome</keyword>
<evidence type="ECO:0000313" key="3">
    <source>
        <dbReference type="Proteomes" id="UP000186817"/>
    </source>
</evidence>
<proteinExistence type="predicted"/>
<accession>A0A1Q9D479</accession>
<name>A0A1Q9D479_SYMMI</name>
<protein>
    <submittedName>
        <fullName evidence="2">Uncharacterized protein</fullName>
    </submittedName>
</protein>
<gene>
    <name evidence="2" type="ORF">AK812_SmicGene28493</name>
</gene>
<sequence>MELGRPNRGGAAIAGLIVIDDFPCAACTAAPIDGVNAGGVVRGRSAGWATFIGWATLVSRSAASAPTASVGLQLPPKVTPFFGKPFPVGQLPKAWFRWNPVPKRSSPVLPIAGSIPGTVPVGRQPPKAKAARDTWLRVVKAKPAVVPAKSPVFMQPTGKFPAHFRSFGCSEEQAVETDVESPEAPPLPDDAGDEGNDDSSSGEQGPGAGQSSESSSGRKRRLRKEKKKKRKDEKRRRKMEEERLRKVKEEEARRRRREAAAARVAHKRQVELARASRPIILSQDESLAELAKRHRE</sequence>
<organism evidence="2 3">
    <name type="scientific">Symbiodinium microadriaticum</name>
    <name type="common">Dinoflagellate</name>
    <name type="synonym">Zooxanthella microadriatica</name>
    <dbReference type="NCBI Taxonomy" id="2951"/>
    <lineage>
        <taxon>Eukaryota</taxon>
        <taxon>Sar</taxon>
        <taxon>Alveolata</taxon>
        <taxon>Dinophyceae</taxon>
        <taxon>Suessiales</taxon>
        <taxon>Symbiodiniaceae</taxon>
        <taxon>Symbiodinium</taxon>
    </lineage>
</organism>
<dbReference type="Proteomes" id="UP000186817">
    <property type="component" value="Unassembled WGS sequence"/>
</dbReference>